<dbReference type="UniPathway" id="UPA00579">
    <property type="reaction ID" value="UER00640"/>
</dbReference>
<evidence type="ECO:0000313" key="7">
    <source>
        <dbReference type="EMBL" id="QGY42349.1"/>
    </source>
</evidence>
<accession>A0A6I6JMF5</accession>
<feature type="domain" description="Phosphoribulokinase/uridine kinase" evidence="6">
    <location>
        <begin position="3"/>
        <end position="188"/>
    </location>
</feature>
<comment type="subcellular location">
    <subcellularLocation>
        <location evidence="5">Cytoplasm</location>
    </subcellularLocation>
</comment>
<dbReference type="UniPathway" id="UPA00574">
    <property type="reaction ID" value="UER00637"/>
</dbReference>
<dbReference type="Pfam" id="PF00485">
    <property type="entry name" value="PRK"/>
    <property type="match status" value="1"/>
</dbReference>
<evidence type="ECO:0000313" key="8">
    <source>
        <dbReference type="Proteomes" id="UP000428260"/>
    </source>
</evidence>
<evidence type="ECO:0000259" key="6">
    <source>
        <dbReference type="Pfam" id="PF00485"/>
    </source>
</evidence>
<name>A0A6I6JMF5_9BACT</name>
<dbReference type="RefSeq" id="WP_158862420.1">
    <property type="nucleotide sequence ID" value="NZ_CP046401.1"/>
</dbReference>
<dbReference type="InterPro" id="IPR000764">
    <property type="entry name" value="Uridine_kinase-like"/>
</dbReference>
<dbReference type="AlphaFoldDB" id="A0A6I6JMF5"/>
<evidence type="ECO:0000256" key="4">
    <source>
        <dbReference type="ARBA" id="ARBA00022777"/>
    </source>
</evidence>
<evidence type="ECO:0000256" key="1">
    <source>
        <dbReference type="ARBA" id="ARBA00004690"/>
    </source>
</evidence>
<sequence>MLVIGIAGGTGSGKTTVVKKITEQFPKKEVAVLSHDSYYFDNSDLSLEERRKKNFDHPDSIEFDLMIEHVKKLKRGENIQEPIYSFITCTRSKETNLIKPQKVLIIEGILCLTSKALRNLMDIKVFVDCDSDIRLSRVIMRDILERGRNVKQVLTRYEKTVRPSHIQFIEPTKRFADIIIPQGGMNQVAINILTNHINQTLKTL</sequence>
<keyword evidence="8" id="KW-1185">Reference proteome</keyword>
<protein>
    <recommendedName>
        <fullName evidence="5">Uridine kinase</fullName>
        <ecNumber evidence="5">2.7.1.48</ecNumber>
    </recommendedName>
</protein>
<proteinExistence type="inferred from homology"/>
<comment type="pathway">
    <text evidence="5">Pyrimidine metabolism; CTP biosynthesis via salvage pathway; CTP from cytidine: step 1/3.</text>
</comment>
<dbReference type="PRINTS" id="PR00988">
    <property type="entry name" value="URIDINKINASE"/>
</dbReference>
<dbReference type="EC" id="2.7.1.48" evidence="5"/>
<evidence type="ECO:0000256" key="5">
    <source>
        <dbReference type="RuleBase" id="RU003825"/>
    </source>
</evidence>
<dbReference type="NCBIfam" id="TIGR00235">
    <property type="entry name" value="udk"/>
    <property type="match status" value="1"/>
</dbReference>
<gene>
    <name evidence="7" type="ORF">GM418_01365</name>
</gene>
<keyword evidence="3 5" id="KW-0547">Nucleotide-binding</keyword>
<keyword evidence="2 5" id="KW-0808">Transferase</keyword>
<dbReference type="Proteomes" id="UP000428260">
    <property type="component" value="Chromosome"/>
</dbReference>
<dbReference type="GO" id="GO:0004849">
    <property type="term" value="F:uridine kinase activity"/>
    <property type="evidence" value="ECO:0007669"/>
    <property type="project" value="UniProtKB-EC"/>
</dbReference>
<dbReference type="GO" id="GO:0044206">
    <property type="term" value="P:UMP salvage"/>
    <property type="evidence" value="ECO:0007669"/>
    <property type="project" value="UniProtKB-UniPathway"/>
</dbReference>
<keyword evidence="4 5" id="KW-0418">Kinase</keyword>
<evidence type="ECO:0000256" key="2">
    <source>
        <dbReference type="ARBA" id="ARBA00022679"/>
    </source>
</evidence>
<dbReference type="EMBL" id="CP046401">
    <property type="protein sequence ID" value="QGY42349.1"/>
    <property type="molecule type" value="Genomic_DNA"/>
</dbReference>
<comment type="catalytic activity">
    <reaction evidence="5">
        <text>cytidine + ATP = CMP + ADP + H(+)</text>
        <dbReference type="Rhea" id="RHEA:24674"/>
        <dbReference type="ChEBI" id="CHEBI:15378"/>
        <dbReference type="ChEBI" id="CHEBI:17562"/>
        <dbReference type="ChEBI" id="CHEBI:30616"/>
        <dbReference type="ChEBI" id="CHEBI:60377"/>
        <dbReference type="ChEBI" id="CHEBI:456216"/>
        <dbReference type="EC" id="2.7.1.48"/>
    </reaction>
</comment>
<keyword evidence="5" id="KW-0963">Cytoplasm</keyword>
<organism evidence="7 8">
    <name type="scientific">Maribellus comscasis</name>
    <dbReference type="NCBI Taxonomy" id="2681766"/>
    <lineage>
        <taxon>Bacteria</taxon>
        <taxon>Pseudomonadati</taxon>
        <taxon>Bacteroidota</taxon>
        <taxon>Bacteroidia</taxon>
        <taxon>Marinilabiliales</taxon>
        <taxon>Prolixibacteraceae</taxon>
        <taxon>Maribellus</taxon>
    </lineage>
</organism>
<dbReference type="PANTHER" id="PTHR10285">
    <property type="entry name" value="URIDINE KINASE"/>
    <property type="match status" value="1"/>
</dbReference>
<dbReference type="CDD" id="cd02023">
    <property type="entry name" value="UMPK"/>
    <property type="match status" value="1"/>
</dbReference>
<reference evidence="7 8" key="1">
    <citation type="submission" date="2019-11" db="EMBL/GenBank/DDBJ databases">
        <authorList>
            <person name="Zheng R.K."/>
            <person name="Sun C.M."/>
        </authorList>
    </citation>
    <scope>NUCLEOTIDE SEQUENCE [LARGE SCALE GENOMIC DNA]</scope>
    <source>
        <strain evidence="7 8">WC007</strain>
    </source>
</reference>
<dbReference type="InterPro" id="IPR006083">
    <property type="entry name" value="PRK/URK"/>
</dbReference>
<dbReference type="GO" id="GO:0005524">
    <property type="term" value="F:ATP binding"/>
    <property type="evidence" value="ECO:0007669"/>
    <property type="project" value="UniProtKB-KW"/>
</dbReference>
<evidence type="ECO:0000256" key="3">
    <source>
        <dbReference type="ARBA" id="ARBA00022741"/>
    </source>
</evidence>
<comment type="catalytic activity">
    <reaction evidence="5">
        <text>uridine + ATP = UMP + ADP + H(+)</text>
        <dbReference type="Rhea" id="RHEA:16825"/>
        <dbReference type="ChEBI" id="CHEBI:15378"/>
        <dbReference type="ChEBI" id="CHEBI:16704"/>
        <dbReference type="ChEBI" id="CHEBI:30616"/>
        <dbReference type="ChEBI" id="CHEBI:57865"/>
        <dbReference type="ChEBI" id="CHEBI:456216"/>
        <dbReference type="EC" id="2.7.1.48"/>
    </reaction>
</comment>
<dbReference type="GO" id="GO:0005737">
    <property type="term" value="C:cytoplasm"/>
    <property type="evidence" value="ECO:0007669"/>
    <property type="project" value="UniProtKB-SubCell"/>
</dbReference>
<keyword evidence="5" id="KW-0067">ATP-binding</keyword>
<dbReference type="InterPro" id="IPR027417">
    <property type="entry name" value="P-loop_NTPase"/>
</dbReference>
<comment type="pathway">
    <text evidence="1 5">Pyrimidine metabolism; UMP biosynthesis via salvage pathway; UMP from uridine: step 1/1.</text>
</comment>
<dbReference type="SUPFAM" id="SSF52540">
    <property type="entry name" value="P-loop containing nucleoside triphosphate hydrolases"/>
    <property type="match status" value="1"/>
</dbReference>
<dbReference type="NCBIfam" id="NF004018">
    <property type="entry name" value="PRK05480.1"/>
    <property type="match status" value="1"/>
</dbReference>
<dbReference type="Gene3D" id="3.40.50.300">
    <property type="entry name" value="P-loop containing nucleotide triphosphate hydrolases"/>
    <property type="match status" value="1"/>
</dbReference>
<dbReference type="GO" id="GO:0044211">
    <property type="term" value="P:CTP salvage"/>
    <property type="evidence" value="ECO:0007669"/>
    <property type="project" value="UniProtKB-UniPathway"/>
</dbReference>
<dbReference type="KEGG" id="mcos:GM418_01365"/>
<comment type="similarity">
    <text evidence="5">Belongs to the uridine kinase family.</text>
</comment>